<dbReference type="SUPFAM" id="SSF53850">
    <property type="entry name" value="Periplasmic binding protein-like II"/>
    <property type="match status" value="1"/>
</dbReference>
<gene>
    <name evidence="6" type="ORF">MCB1EB_0982</name>
</gene>
<dbReference type="InterPro" id="IPR001188">
    <property type="entry name" value="Sperm_putr-bd"/>
</dbReference>
<keyword evidence="4 5" id="KW-0574">Periplasm</keyword>
<dbReference type="PRINTS" id="PR00909">
    <property type="entry name" value="SPERMDNBNDNG"/>
</dbReference>
<protein>
    <recommendedName>
        <fullName evidence="5">Putrescine-binding periplasmic protein</fullName>
    </recommendedName>
</protein>
<evidence type="ECO:0000256" key="4">
    <source>
        <dbReference type="ARBA" id="ARBA00022764"/>
    </source>
</evidence>
<dbReference type="GO" id="GO:0015846">
    <property type="term" value="P:polyamine transport"/>
    <property type="evidence" value="ECO:0007669"/>
    <property type="project" value="InterPro"/>
</dbReference>
<evidence type="ECO:0000256" key="1">
    <source>
        <dbReference type="ARBA" id="ARBA00004418"/>
    </source>
</evidence>
<dbReference type="KEGG" id="mcys:MCB1EB_0982"/>
<keyword evidence="2 5" id="KW-0813">Transport</keyword>
<evidence type="ECO:0000313" key="7">
    <source>
        <dbReference type="Proteomes" id="UP000282597"/>
    </source>
</evidence>
<evidence type="ECO:0000256" key="5">
    <source>
        <dbReference type="PIRNR" id="PIRNR019574"/>
    </source>
</evidence>
<dbReference type="GO" id="GO:0042597">
    <property type="term" value="C:periplasmic space"/>
    <property type="evidence" value="ECO:0007669"/>
    <property type="project" value="UniProtKB-SubCell"/>
</dbReference>
<dbReference type="GO" id="GO:0019808">
    <property type="term" value="F:polyamine binding"/>
    <property type="evidence" value="ECO:0007669"/>
    <property type="project" value="InterPro"/>
</dbReference>
<evidence type="ECO:0000256" key="3">
    <source>
        <dbReference type="ARBA" id="ARBA00022729"/>
    </source>
</evidence>
<dbReference type="PANTHER" id="PTHR30222:SF12">
    <property type="entry name" value="NORSPERMIDINE SENSOR"/>
    <property type="match status" value="1"/>
</dbReference>
<organism evidence="6 7">
    <name type="scientific">Mycoavidus cysteinexigens</name>
    <dbReference type="NCBI Taxonomy" id="1553431"/>
    <lineage>
        <taxon>Bacteria</taxon>
        <taxon>Pseudomonadati</taxon>
        <taxon>Pseudomonadota</taxon>
        <taxon>Betaproteobacteria</taxon>
        <taxon>Burkholderiales</taxon>
        <taxon>Burkholderiaceae</taxon>
        <taxon>Mycoavidus</taxon>
    </lineage>
</organism>
<comment type="function">
    <text evidence="5">Required for the activity of the bacterial periplasmic transport system of putrescine.</text>
</comment>
<proteinExistence type="inferred from homology"/>
<comment type="similarity">
    <text evidence="5">Belongs to the bacterial solute-binding protein PotD/PotF family.</text>
</comment>
<dbReference type="EMBL" id="AP018150">
    <property type="protein sequence ID" value="BBE09143.1"/>
    <property type="molecule type" value="Genomic_DNA"/>
</dbReference>
<dbReference type="AlphaFoldDB" id="A0A2Z6EUL0"/>
<dbReference type="Gene3D" id="3.40.190.10">
    <property type="entry name" value="Periplasmic binding protein-like II"/>
    <property type="match status" value="2"/>
</dbReference>
<keyword evidence="7" id="KW-1185">Reference proteome</keyword>
<dbReference type="Pfam" id="PF13416">
    <property type="entry name" value="SBP_bac_8"/>
    <property type="match status" value="1"/>
</dbReference>
<evidence type="ECO:0000313" key="6">
    <source>
        <dbReference type="EMBL" id="BBE09143.1"/>
    </source>
</evidence>
<evidence type="ECO:0000256" key="2">
    <source>
        <dbReference type="ARBA" id="ARBA00022448"/>
    </source>
</evidence>
<name>A0A2Z6EUL0_9BURK</name>
<comment type="subcellular location">
    <subcellularLocation>
        <location evidence="1 5">Periplasm</location>
    </subcellularLocation>
</comment>
<accession>A0A2Z6EUL0</accession>
<dbReference type="PANTHER" id="PTHR30222">
    <property type="entry name" value="SPERMIDINE/PUTRESCINE-BINDING PERIPLASMIC PROTEIN"/>
    <property type="match status" value="1"/>
</dbReference>
<dbReference type="Proteomes" id="UP000282597">
    <property type="component" value="Chromosome"/>
</dbReference>
<keyword evidence="3" id="KW-0732">Signal</keyword>
<dbReference type="RefSeq" id="WP_126353895.1">
    <property type="nucleotide sequence ID" value="NZ_AP018150.1"/>
</dbReference>
<reference evidence="6 7" key="1">
    <citation type="journal article" date="2018" name="Microbes Environ.">
        <title>Comparative Genomic Insights into Endofungal Lifestyles of Two Bacterial Endosymbionts, Mycoavidus cysteinexigens and Burkholderia rhizoxinica.</title>
        <authorList>
            <person name="Sharmin D."/>
            <person name="Guo Y."/>
            <person name="Nishizawa T."/>
            <person name="Ohshima S."/>
            <person name="Sato Y."/>
            <person name="Takashima Y."/>
            <person name="Narisawa K."/>
            <person name="Ohta H."/>
        </authorList>
    </citation>
    <scope>NUCLEOTIDE SEQUENCE [LARGE SCALE GENOMIC DNA]</scope>
    <source>
        <strain evidence="6 7">B1-EB</strain>
    </source>
</reference>
<sequence>MKLLKWSIASILIYSYHVTNAAGKLHFACAQNYYPAELLQKFEQETGIKITLNPYDSDGTLATKLNIGRQMYDVIVVNEAYVPTLIKNGSIRKLDKEKLSNLKNIQSEYLSPSFDPKREYTMPYTAILTSFAYDSARVPGGKLEDSWGAFFHPDKVFWGKIANLDERDDLFIAASWYLGLDECSENPKDAEKVLQLLQQQKPYVITYSNDRTTARMANREVFMQQVWNGVAVRVRSKLATTIFAYPKEGVILSRDNFAMPDKAKNVDEAHQFINWMLQPENIAHVSNKYKYTNAIIGSDKFIDSDLVNDPAFNTPKEFRNRIKPFKICSPKVLALRNKVWVKLKKSGGS</sequence>
<dbReference type="PIRSF" id="PIRSF019574">
    <property type="entry name" value="Periplasmic_polyamine_BP"/>
    <property type="match status" value="1"/>
</dbReference>
<dbReference type="InterPro" id="IPR006059">
    <property type="entry name" value="SBP"/>
</dbReference>